<dbReference type="PANTHER" id="PTHR42830">
    <property type="entry name" value="OSMOTICALLY INDUCIBLE FAMILY PROTEIN"/>
    <property type="match status" value="1"/>
</dbReference>
<name>A0ABS6WYN7_9BACT</name>
<organism evidence="1 2">
    <name type="scientific">Hymenobacter profundi</name>
    <dbReference type="NCBI Taxonomy" id="1982110"/>
    <lineage>
        <taxon>Bacteria</taxon>
        <taxon>Pseudomonadati</taxon>
        <taxon>Bacteroidota</taxon>
        <taxon>Cytophagia</taxon>
        <taxon>Cytophagales</taxon>
        <taxon>Hymenobacteraceae</taxon>
        <taxon>Hymenobacter</taxon>
    </lineage>
</organism>
<sequence length="147" mass="15204">MNTLRTATALWQGTGQDGTGRLNTPTQFFHDAPYSFKSRFTDAAGTPGTNPEELLAAAHATCFSMALGFALQQADFVAEELRVEAAVALQVGAEGAGITGVTLQLSGRVPGITETQFLDLAAGAKVTCPLSRALSAVPIHLDATLAA</sequence>
<dbReference type="Pfam" id="PF02566">
    <property type="entry name" value="OsmC"/>
    <property type="match status" value="1"/>
</dbReference>
<accession>A0ABS6WYN7</accession>
<dbReference type="NCBIfam" id="TIGR03562">
    <property type="entry name" value="osmo_induc_OsmC"/>
    <property type="match status" value="1"/>
</dbReference>
<evidence type="ECO:0000313" key="1">
    <source>
        <dbReference type="EMBL" id="MBW3128680.1"/>
    </source>
</evidence>
<dbReference type="InterPro" id="IPR019904">
    <property type="entry name" value="Peroxiredoxin_OsmC"/>
</dbReference>
<proteinExistence type="predicted"/>
<dbReference type="EMBL" id="JAHWGL010000027">
    <property type="protein sequence ID" value="MBW3128680.1"/>
    <property type="molecule type" value="Genomic_DNA"/>
</dbReference>
<keyword evidence="2" id="KW-1185">Reference proteome</keyword>
<evidence type="ECO:0000313" key="2">
    <source>
        <dbReference type="Proteomes" id="UP000826188"/>
    </source>
</evidence>
<dbReference type="Proteomes" id="UP000826188">
    <property type="component" value="Unassembled WGS sequence"/>
</dbReference>
<reference evidence="1 2" key="1">
    <citation type="submission" date="2021-07" db="EMBL/GenBank/DDBJ databases">
        <title>Hymenobacter profundi sp. nov., isolated from deep-sea water.</title>
        <authorList>
            <person name="Kim M.K."/>
        </authorList>
    </citation>
    <scope>NUCLEOTIDE SEQUENCE [LARGE SCALE GENOMIC DNA]</scope>
    <source>
        <strain evidence="1 2">M2</strain>
    </source>
</reference>
<dbReference type="PANTHER" id="PTHR42830:SF1">
    <property type="entry name" value="OSMOTICALLY INDUCIBLE FAMILY PROTEIN"/>
    <property type="match status" value="1"/>
</dbReference>
<comment type="caution">
    <text evidence="1">The sequence shown here is derived from an EMBL/GenBank/DDBJ whole genome shotgun (WGS) entry which is preliminary data.</text>
</comment>
<dbReference type="RefSeq" id="WP_219158553.1">
    <property type="nucleotide sequence ID" value="NZ_JAHWGL010000027.1"/>
</dbReference>
<protein>
    <submittedName>
        <fullName evidence="1">OsmC family peroxiredoxin</fullName>
    </submittedName>
</protein>
<dbReference type="InterPro" id="IPR052707">
    <property type="entry name" value="OsmC_Ohr_Peroxiredoxin"/>
</dbReference>
<dbReference type="InterPro" id="IPR003718">
    <property type="entry name" value="OsmC/Ohr_fam"/>
</dbReference>
<gene>
    <name evidence="1" type="ORF">KYK14_08975</name>
</gene>